<name>A0ABR8SF46_9BURK</name>
<gene>
    <name evidence="1" type="ORF">H9646_16695</name>
</gene>
<proteinExistence type="predicted"/>
<evidence type="ECO:0000313" key="2">
    <source>
        <dbReference type="Proteomes" id="UP000634919"/>
    </source>
</evidence>
<reference evidence="1 2" key="1">
    <citation type="submission" date="2020-08" db="EMBL/GenBank/DDBJ databases">
        <title>A Genomic Blueprint of the Chicken Gut Microbiome.</title>
        <authorList>
            <person name="Gilroy R."/>
            <person name="Ravi A."/>
            <person name="Getino M."/>
            <person name="Pursley I."/>
            <person name="Horton D.L."/>
            <person name="Alikhan N.-F."/>
            <person name="Baker D."/>
            <person name="Gharbi K."/>
            <person name="Hall N."/>
            <person name="Watson M."/>
            <person name="Adriaenssens E.M."/>
            <person name="Foster-Nyarko E."/>
            <person name="Jarju S."/>
            <person name="Secka A."/>
            <person name="Antonio M."/>
            <person name="Oren A."/>
            <person name="Chaudhuri R."/>
            <person name="La Ragione R.M."/>
            <person name="Hildebrand F."/>
            <person name="Pallen M.J."/>
        </authorList>
    </citation>
    <scope>NUCLEOTIDE SEQUENCE [LARGE SCALE GENOMIC DNA]</scope>
    <source>
        <strain evidence="1 2">Sa2CVA6</strain>
    </source>
</reference>
<keyword evidence="2" id="KW-1185">Reference proteome</keyword>
<dbReference type="EMBL" id="JACSQK010000009">
    <property type="protein sequence ID" value="MBD7962110.1"/>
    <property type="molecule type" value="Genomic_DNA"/>
</dbReference>
<organism evidence="1 2">
    <name type="scientific">Comamonas avium</name>
    <dbReference type="NCBI Taxonomy" id="2762231"/>
    <lineage>
        <taxon>Bacteria</taxon>
        <taxon>Pseudomonadati</taxon>
        <taxon>Pseudomonadota</taxon>
        <taxon>Betaproteobacteria</taxon>
        <taxon>Burkholderiales</taxon>
        <taxon>Comamonadaceae</taxon>
        <taxon>Comamonas</taxon>
    </lineage>
</organism>
<sequence>MQVTQQEYEIALAEFQPFLSAPFPPPPGSSESLHFAAILEKIEMYEATLKDKKLSINDASRDITDYSVY</sequence>
<accession>A0ABR8SF46</accession>
<comment type="caution">
    <text evidence="1">The sequence shown here is derived from an EMBL/GenBank/DDBJ whole genome shotgun (WGS) entry which is preliminary data.</text>
</comment>
<protein>
    <submittedName>
        <fullName evidence="1">Uncharacterized protein</fullName>
    </submittedName>
</protein>
<dbReference type="Proteomes" id="UP000634919">
    <property type="component" value="Unassembled WGS sequence"/>
</dbReference>
<evidence type="ECO:0000313" key="1">
    <source>
        <dbReference type="EMBL" id="MBD7962110.1"/>
    </source>
</evidence>